<evidence type="ECO:0000256" key="3">
    <source>
        <dbReference type="PIRSR" id="PIRSR603782-1"/>
    </source>
</evidence>
<organism evidence="6 7">
    <name type="scientific">Truepera radiovictrix (strain DSM 17093 / CIP 108686 / LMG 22925 / RQ-24)</name>
    <dbReference type="NCBI Taxonomy" id="649638"/>
    <lineage>
        <taxon>Bacteria</taxon>
        <taxon>Thermotogati</taxon>
        <taxon>Deinococcota</taxon>
        <taxon>Deinococci</taxon>
        <taxon>Trueperales</taxon>
        <taxon>Trueperaceae</taxon>
        <taxon>Truepera</taxon>
    </lineage>
</organism>
<name>D7CR26_TRURR</name>
<sequence>MKHPSQKRFWWLAALGVVAALVAAFSWGQLRADAAPTLHGTALDNPPLVAPFELTNARGERVTLEAWRGELLLVFFGFTSCPDVCPLTLGRLAKIYEDLGEPEDVQVVMITVDPEHDTPEVTQRYAEAFHPDFVGLSGSTADIAEAAKRFYVGYRELGERSFLHTDTVALLDREGRLRLVYGQDKVARIGSDLKTILAQRRW</sequence>
<dbReference type="SUPFAM" id="SSF52833">
    <property type="entry name" value="Thioredoxin-like"/>
    <property type="match status" value="1"/>
</dbReference>
<dbReference type="GO" id="GO:0046872">
    <property type="term" value="F:metal ion binding"/>
    <property type="evidence" value="ECO:0007669"/>
    <property type="project" value="UniProtKB-KW"/>
</dbReference>
<feature type="domain" description="Thioredoxin" evidence="5">
    <location>
        <begin position="43"/>
        <end position="202"/>
    </location>
</feature>
<dbReference type="EMBL" id="CP002049">
    <property type="protein sequence ID" value="ADI13426.1"/>
    <property type="molecule type" value="Genomic_DNA"/>
</dbReference>
<dbReference type="CDD" id="cd02968">
    <property type="entry name" value="SCO"/>
    <property type="match status" value="1"/>
</dbReference>
<dbReference type="AlphaFoldDB" id="D7CR26"/>
<feature type="binding site" evidence="3">
    <location>
        <position position="85"/>
    </location>
    <ligand>
        <name>Cu cation</name>
        <dbReference type="ChEBI" id="CHEBI:23378"/>
    </ligand>
</feature>
<dbReference type="STRING" id="649638.Trad_0286"/>
<evidence type="ECO:0000259" key="5">
    <source>
        <dbReference type="PROSITE" id="PS51352"/>
    </source>
</evidence>
<feature type="binding site" evidence="3">
    <location>
        <position position="81"/>
    </location>
    <ligand>
        <name>Cu cation</name>
        <dbReference type="ChEBI" id="CHEBI:23378"/>
    </ligand>
</feature>
<keyword evidence="3" id="KW-0479">Metal-binding</keyword>
<dbReference type="InterPro" id="IPR013766">
    <property type="entry name" value="Thioredoxin_domain"/>
</dbReference>
<keyword evidence="4" id="KW-1015">Disulfide bond</keyword>
<dbReference type="PANTHER" id="PTHR12151:SF25">
    <property type="entry name" value="LINALOOL DEHYDRATASE_ISOMERASE DOMAIN-CONTAINING PROTEIN"/>
    <property type="match status" value="1"/>
</dbReference>
<dbReference type="eggNOG" id="COG1999">
    <property type="taxonomic scope" value="Bacteria"/>
</dbReference>
<reference evidence="7" key="1">
    <citation type="submission" date="2010-05" db="EMBL/GenBank/DDBJ databases">
        <title>The complete genome of Truepera radiovictris DSM 17093.</title>
        <authorList>
            <consortium name="US DOE Joint Genome Institute (JGI-PGF)"/>
            <person name="Lucas S."/>
            <person name="Copeland A."/>
            <person name="Lapidus A."/>
            <person name="Glavina del Rio T."/>
            <person name="Dalin E."/>
            <person name="Tice H."/>
            <person name="Bruce D."/>
            <person name="Goodwin L."/>
            <person name="Pitluck S."/>
            <person name="Kyrpides N."/>
            <person name="Mavromatis K."/>
            <person name="Ovchinnikova G."/>
            <person name="Munk A.C."/>
            <person name="Detter J.C."/>
            <person name="Han C."/>
            <person name="Tapia R."/>
            <person name="Land M."/>
            <person name="Hauser L."/>
            <person name="Markowitz V."/>
            <person name="Cheng J.-F."/>
            <person name="Hugenholtz P."/>
            <person name="Woyke T."/>
            <person name="Wu D."/>
            <person name="Tindall B."/>
            <person name="Pomrenke H.G."/>
            <person name="Brambilla E."/>
            <person name="Klenk H.-P."/>
            <person name="Eisen J.A."/>
        </authorList>
    </citation>
    <scope>NUCLEOTIDE SEQUENCE [LARGE SCALE GENOMIC DNA]</scope>
    <source>
        <strain evidence="7">DSM 17093 / CIP 108686 / LMG 22925 / RQ-24</strain>
    </source>
</reference>
<keyword evidence="7" id="KW-1185">Reference proteome</keyword>
<protein>
    <submittedName>
        <fullName evidence="6">Electron transport protein SCO1/SenC</fullName>
    </submittedName>
</protein>
<evidence type="ECO:0000256" key="4">
    <source>
        <dbReference type="PIRSR" id="PIRSR603782-2"/>
    </source>
</evidence>
<dbReference type="RefSeq" id="WP_013176806.1">
    <property type="nucleotide sequence ID" value="NC_014221.1"/>
</dbReference>
<dbReference type="KEGG" id="tra:Trad_0286"/>
<dbReference type="HOGENOM" id="CLU_050131_3_0_0"/>
<dbReference type="PROSITE" id="PS51352">
    <property type="entry name" value="THIOREDOXIN_2"/>
    <property type="match status" value="1"/>
</dbReference>
<evidence type="ECO:0000313" key="6">
    <source>
        <dbReference type="EMBL" id="ADI13426.1"/>
    </source>
</evidence>
<evidence type="ECO:0000256" key="1">
    <source>
        <dbReference type="ARBA" id="ARBA00010996"/>
    </source>
</evidence>
<dbReference type="Pfam" id="PF02630">
    <property type="entry name" value="SCO1-SenC"/>
    <property type="match status" value="1"/>
</dbReference>
<dbReference type="PANTHER" id="PTHR12151">
    <property type="entry name" value="ELECTRON TRANSPORT PROTIN SCO1/SENC FAMILY MEMBER"/>
    <property type="match status" value="1"/>
</dbReference>
<reference evidence="6 7" key="2">
    <citation type="journal article" date="2011" name="Stand. Genomic Sci.">
        <title>Complete genome sequence of Truepera radiovictrix type strain (RQ-24).</title>
        <authorList>
            <person name="Ivanova N."/>
            <person name="Rohde C."/>
            <person name="Munk C."/>
            <person name="Nolan M."/>
            <person name="Lucas S."/>
            <person name="Del Rio T.G."/>
            <person name="Tice H."/>
            <person name="Deshpande S."/>
            <person name="Cheng J.F."/>
            <person name="Tapia R."/>
            <person name="Han C."/>
            <person name="Goodwin L."/>
            <person name="Pitluck S."/>
            <person name="Liolios K."/>
            <person name="Mavromatis K."/>
            <person name="Mikhailova N."/>
            <person name="Pati A."/>
            <person name="Chen A."/>
            <person name="Palaniappan K."/>
            <person name="Land M."/>
            <person name="Hauser L."/>
            <person name="Chang Y.J."/>
            <person name="Jeffries C.D."/>
            <person name="Brambilla E."/>
            <person name="Rohde M."/>
            <person name="Goker M."/>
            <person name="Tindall B.J."/>
            <person name="Woyke T."/>
            <person name="Bristow J."/>
            <person name="Eisen J.A."/>
            <person name="Markowitz V."/>
            <person name="Hugenholtz P."/>
            <person name="Kyrpides N.C."/>
            <person name="Klenk H.P."/>
            <person name="Lapidus A."/>
        </authorList>
    </citation>
    <scope>NUCLEOTIDE SEQUENCE [LARGE SCALE GENOMIC DNA]</scope>
    <source>
        <strain evidence="7">DSM 17093 / CIP 108686 / LMG 22925 / RQ-24</strain>
    </source>
</reference>
<dbReference type="InterPro" id="IPR036249">
    <property type="entry name" value="Thioredoxin-like_sf"/>
</dbReference>
<comment type="similarity">
    <text evidence="1">Belongs to the SCO1/2 family.</text>
</comment>
<dbReference type="OrthoDB" id="9811998at2"/>
<evidence type="ECO:0000313" key="7">
    <source>
        <dbReference type="Proteomes" id="UP000000379"/>
    </source>
</evidence>
<feature type="binding site" evidence="3">
    <location>
        <position position="164"/>
    </location>
    <ligand>
        <name>Cu cation</name>
        <dbReference type="ChEBI" id="CHEBI:23378"/>
    </ligand>
</feature>
<dbReference type="Gene3D" id="3.40.30.10">
    <property type="entry name" value="Glutaredoxin"/>
    <property type="match status" value="1"/>
</dbReference>
<proteinExistence type="inferred from homology"/>
<dbReference type="Proteomes" id="UP000000379">
    <property type="component" value="Chromosome"/>
</dbReference>
<keyword evidence="2 3" id="KW-0186">Copper</keyword>
<evidence type="ECO:0000256" key="2">
    <source>
        <dbReference type="ARBA" id="ARBA00023008"/>
    </source>
</evidence>
<feature type="disulfide bond" description="Redox-active" evidence="4">
    <location>
        <begin position="81"/>
        <end position="85"/>
    </location>
</feature>
<accession>D7CR26</accession>
<dbReference type="InterPro" id="IPR003782">
    <property type="entry name" value="SCO1/SenC"/>
</dbReference>
<gene>
    <name evidence="6" type="ordered locus">Trad_0286</name>
</gene>